<proteinExistence type="predicted"/>
<organism evidence="2 3">
    <name type="scientific">Drosophila albomicans</name>
    <name type="common">Fruit fly</name>
    <dbReference type="NCBI Taxonomy" id="7291"/>
    <lineage>
        <taxon>Eukaryota</taxon>
        <taxon>Metazoa</taxon>
        <taxon>Ecdysozoa</taxon>
        <taxon>Arthropoda</taxon>
        <taxon>Hexapoda</taxon>
        <taxon>Insecta</taxon>
        <taxon>Pterygota</taxon>
        <taxon>Neoptera</taxon>
        <taxon>Endopterygota</taxon>
        <taxon>Diptera</taxon>
        <taxon>Brachycera</taxon>
        <taxon>Muscomorpha</taxon>
        <taxon>Ephydroidea</taxon>
        <taxon>Drosophilidae</taxon>
        <taxon>Drosophila</taxon>
    </lineage>
</organism>
<protein>
    <submittedName>
        <fullName evidence="3">LOW QUALITY PROTEIN: uncharacterized protein LOC117563724</fullName>
    </submittedName>
</protein>
<dbReference type="AlphaFoldDB" id="A0A6P8XFM5"/>
<feature type="transmembrane region" description="Helical" evidence="1">
    <location>
        <begin position="6"/>
        <end position="26"/>
    </location>
</feature>
<evidence type="ECO:0000256" key="1">
    <source>
        <dbReference type="SAM" id="Phobius"/>
    </source>
</evidence>
<keyword evidence="2" id="KW-1185">Reference proteome</keyword>
<dbReference type="Proteomes" id="UP000515160">
    <property type="component" value="Chromosome 2L"/>
</dbReference>
<feature type="transmembrane region" description="Helical" evidence="1">
    <location>
        <begin position="141"/>
        <end position="165"/>
    </location>
</feature>
<keyword evidence="1" id="KW-1133">Transmembrane helix</keyword>
<sequence length="267" mass="31374">MVLMESYFFCASVRLGVLVISAFALLKSVMIIYIVSTNGLRFMLNVISYFEINASYRASYYLVRDTIYWLEQYPQAVSVFLQLYSIGHVMSCAFAAYGAYMIKQRFVIPLAVFEFIYIVETATLFTLFLRILRHFLSITHLTLLTITATFYCMLVAYDFLAIVAFEQIVRLVKSKRYQEIYGTDPLNPIITPKQKIFISTEEQNLDHPIIVYVMPFKWWQMEALDRKSFKETPQADDSHKYFQSQELVPEIMLHNATNIRKNQKYKY</sequence>
<name>A0A6P8XFM5_DROAB</name>
<keyword evidence="1" id="KW-0812">Transmembrane</keyword>
<dbReference type="OrthoDB" id="8062551at2759"/>
<evidence type="ECO:0000313" key="3">
    <source>
        <dbReference type="RefSeq" id="XP_034098077.1"/>
    </source>
</evidence>
<feature type="transmembrane region" description="Helical" evidence="1">
    <location>
        <begin position="76"/>
        <end position="99"/>
    </location>
</feature>
<gene>
    <name evidence="3" type="primary">LOC117563724</name>
</gene>
<reference evidence="3" key="1">
    <citation type="submission" date="2025-08" db="UniProtKB">
        <authorList>
            <consortium name="RefSeq"/>
        </authorList>
    </citation>
    <scope>IDENTIFICATION</scope>
    <source>
        <strain evidence="3">15112-1751.03</strain>
        <tissue evidence="3">Whole Adult</tissue>
    </source>
</reference>
<accession>A0A6P8XFM5</accession>
<feature type="transmembrane region" description="Helical" evidence="1">
    <location>
        <begin position="106"/>
        <end position="129"/>
    </location>
</feature>
<keyword evidence="1" id="KW-0472">Membrane</keyword>
<evidence type="ECO:0000313" key="2">
    <source>
        <dbReference type="Proteomes" id="UP000515160"/>
    </source>
</evidence>
<dbReference type="GeneID" id="117563724"/>
<dbReference type="RefSeq" id="XP_034098077.1">
    <property type="nucleotide sequence ID" value="XM_034242186.2"/>
</dbReference>